<reference evidence="1" key="1">
    <citation type="submission" date="2023-05" db="EMBL/GenBank/DDBJ databases">
        <authorList>
            <consortium name="ELIXIR-Norway"/>
        </authorList>
    </citation>
    <scope>NUCLEOTIDE SEQUENCE</scope>
</reference>
<evidence type="ECO:0000313" key="1">
    <source>
        <dbReference type="EMBL" id="CAI9698535.1"/>
    </source>
</evidence>
<evidence type="ECO:0000313" key="2">
    <source>
        <dbReference type="Proteomes" id="UP001162501"/>
    </source>
</evidence>
<gene>
    <name evidence="1" type="ORF">MRATA1EN3_LOCUS9748</name>
</gene>
<dbReference type="Proteomes" id="UP001162501">
    <property type="component" value="Chromosome 19"/>
</dbReference>
<name>A0ACB0ED14_RANTA</name>
<organism evidence="1 2">
    <name type="scientific">Rangifer tarandus platyrhynchus</name>
    <name type="common">Svalbard reindeer</name>
    <dbReference type="NCBI Taxonomy" id="3082113"/>
    <lineage>
        <taxon>Eukaryota</taxon>
        <taxon>Metazoa</taxon>
        <taxon>Chordata</taxon>
        <taxon>Craniata</taxon>
        <taxon>Vertebrata</taxon>
        <taxon>Euteleostomi</taxon>
        <taxon>Mammalia</taxon>
        <taxon>Eutheria</taxon>
        <taxon>Laurasiatheria</taxon>
        <taxon>Artiodactyla</taxon>
        <taxon>Ruminantia</taxon>
        <taxon>Pecora</taxon>
        <taxon>Cervidae</taxon>
        <taxon>Odocoileinae</taxon>
        <taxon>Rangifer</taxon>
    </lineage>
</organism>
<protein>
    <submittedName>
        <fullName evidence="1">Uncharacterized protein</fullName>
    </submittedName>
</protein>
<dbReference type="EMBL" id="OX596103">
    <property type="protein sequence ID" value="CAI9698535.1"/>
    <property type="molecule type" value="Genomic_DNA"/>
</dbReference>
<proteinExistence type="predicted"/>
<accession>A0ACB0ED14</accession>
<sequence>MWEGQAAEQMMQAVLTHYTEHPFPKDVQRFSFNILIISDKVKGPSTSRCMSNRSEVLSEKRTVQGRTSAQGGSEEQTVRSSAGAPGSQTRESGAPAPGARAAGVGLWRAQTREDSGGRTGSARRTHLVMLTPGSRRRRLSRRHQHFSPAPSPHATAAQPAPAPAAGVRAADLIPRSCGPRRGSTPSGCRCRRRRRLRPVLARPAQSRARKWRRVCDEAHSRGNQKLRPAGERGERGGGGEAARRRLQTGPRGVEGRERRRPAQPSPRTWREPGGYA</sequence>